<feature type="compositionally biased region" description="Low complexity" evidence="2">
    <location>
        <begin position="686"/>
        <end position="698"/>
    </location>
</feature>
<feature type="coiled-coil region" evidence="1">
    <location>
        <begin position="287"/>
        <end position="321"/>
    </location>
</feature>
<comment type="caution">
    <text evidence="3">The sequence shown here is derived from an EMBL/GenBank/DDBJ whole genome shotgun (WGS) entry which is preliminary data.</text>
</comment>
<keyword evidence="4" id="KW-1185">Reference proteome</keyword>
<dbReference type="GO" id="GO:0045944">
    <property type="term" value="P:positive regulation of transcription by RNA polymerase II"/>
    <property type="evidence" value="ECO:0007669"/>
    <property type="project" value="TreeGrafter"/>
</dbReference>
<dbReference type="InterPro" id="IPR051647">
    <property type="entry name" value="Mediator_comp_sub12"/>
</dbReference>
<evidence type="ECO:0000256" key="2">
    <source>
        <dbReference type="SAM" id="MobiDB-lite"/>
    </source>
</evidence>
<dbReference type="GO" id="GO:0016592">
    <property type="term" value="C:mediator complex"/>
    <property type="evidence" value="ECO:0007669"/>
    <property type="project" value="TreeGrafter"/>
</dbReference>
<feature type="non-terminal residue" evidence="3">
    <location>
        <position position="749"/>
    </location>
</feature>
<feature type="compositionally biased region" description="Low complexity" evidence="2">
    <location>
        <begin position="431"/>
        <end position="447"/>
    </location>
</feature>
<feature type="compositionally biased region" description="Pro residues" evidence="2">
    <location>
        <begin position="461"/>
        <end position="470"/>
    </location>
</feature>
<gene>
    <name evidence="3" type="ORF">M569_15594</name>
</gene>
<protein>
    <submittedName>
        <fullName evidence="3">Uncharacterized protein</fullName>
    </submittedName>
</protein>
<dbReference type="GO" id="GO:0003713">
    <property type="term" value="F:transcription coactivator activity"/>
    <property type="evidence" value="ECO:0007669"/>
    <property type="project" value="TreeGrafter"/>
</dbReference>
<evidence type="ECO:0000313" key="4">
    <source>
        <dbReference type="Proteomes" id="UP000015453"/>
    </source>
</evidence>
<feature type="region of interest" description="Disordered" evidence="2">
    <location>
        <begin position="326"/>
        <end position="382"/>
    </location>
</feature>
<feature type="compositionally biased region" description="Low complexity" evidence="2">
    <location>
        <begin position="182"/>
        <end position="191"/>
    </location>
</feature>
<evidence type="ECO:0000313" key="3">
    <source>
        <dbReference type="EMBL" id="EPS59217.1"/>
    </source>
</evidence>
<dbReference type="PANTHER" id="PTHR46007">
    <property type="entry name" value="MEDIATOR OF RNA POLYMERASE II TRANSCRIPTION SUBUNIT 12"/>
    <property type="match status" value="1"/>
</dbReference>
<feature type="compositionally biased region" description="Low complexity" evidence="2">
    <location>
        <begin position="373"/>
        <end position="382"/>
    </location>
</feature>
<feature type="compositionally biased region" description="Pro residues" evidence="2">
    <location>
        <begin position="192"/>
        <end position="202"/>
    </location>
</feature>
<reference evidence="3 4" key="1">
    <citation type="journal article" date="2013" name="BMC Genomics">
        <title>The miniature genome of a carnivorous plant Genlisea aurea contains a low number of genes and short non-coding sequences.</title>
        <authorList>
            <person name="Leushkin E.V."/>
            <person name="Sutormin R.A."/>
            <person name="Nabieva E.R."/>
            <person name="Penin A.A."/>
            <person name="Kondrashov A.S."/>
            <person name="Logacheva M.D."/>
        </authorList>
    </citation>
    <scope>NUCLEOTIDE SEQUENCE [LARGE SCALE GENOMIC DNA]</scope>
</reference>
<feature type="region of interest" description="Disordered" evidence="2">
    <location>
        <begin position="431"/>
        <end position="475"/>
    </location>
</feature>
<feature type="compositionally biased region" description="Polar residues" evidence="2">
    <location>
        <begin position="76"/>
        <end position="87"/>
    </location>
</feature>
<name>S8DIG7_9LAMI</name>
<evidence type="ECO:0000256" key="1">
    <source>
        <dbReference type="SAM" id="Coils"/>
    </source>
</evidence>
<sequence>MVRTLKKIGMQMGSPSRRPELDMSKSARRRMNRRARQSQSPAPPVPEEEVEQGQAGDLKDMAPSQGQGHQSKDMQDVSSGSEEQGQDLQPKDMAPGQGQAKVPKDMPSQTQGPRRGQGQILKDTPEQRGQGESSKDTQLRRGQGSVSKDTPRPNPPQPSPHTLADFLTPTQKETLGLPPHTPKSTKITRTPTSPPTPTPTPSKPAAKDPATEAGPSRAAAPSAKIPKAATAASQSPAAKATKARAAPAASSAAPAQQQREQTPSQELKEQMEIIENKILIWLGRQIREEDRMKKEAARRKAAKLKAQLEQYQQQLSSYNEGEAAQGLINLATQDQPTPSIPEPHLPTVEDLLAEDEDPVLEDAEPGIEQELEQQQQQQEQAAAAAAAATAAAAAAAAATAATRAAPSAAAKPPTSYRAALATLQARRSIPASAAAPAAATRAAPASRGGRKVTFSPQVTHQPPPTLPNPRNPQSLDLDEAEANMAQLLMKKFQPNLTPPTFPPARPYISFDRAMHLQGIKAEILRTKQTVYDTVKPSVFLKDSGPSLWELAINAFQRWDETANQIRSFLWQFPVNPDTLPTDWSPEHTLIHGEHILFHEDITPWINNIIREKQSLIKERARLSGAVTDIARPVLLAEDIGMAGVLRLPREPGSEITPGQLQSLLKPSRLSAAERRQNVLEHRRQRQQQQQQQQLQQLLPPTPQHPRHRESRSPSPAGDIHNDPVSYSPPPADDDDEDMELQHQLQASLT</sequence>
<dbReference type="PANTHER" id="PTHR46007:SF8">
    <property type="entry name" value="C2H2-TYPE DOMAIN-CONTAINING PROTEIN"/>
    <property type="match status" value="1"/>
</dbReference>
<feature type="compositionally biased region" description="Low complexity" evidence="2">
    <location>
        <begin position="218"/>
        <end position="259"/>
    </location>
</feature>
<proteinExistence type="predicted"/>
<feature type="compositionally biased region" description="Acidic residues" evidence="2">
    <location>
        <begin position="351"/>
        <end position="371"/>
    </location>
</feature>
<accession>S8DIG7</accession>
<feature type="region of interest" description="Disordered" evidence="2">
    <location>
        <begin position="674"/>
        <end position="749"/>
    </location>
</feature>
<keyword evidence="1" id="KW-0175">Coiled coil</keyword>
<feature type="region of interest" description="Disordered" evidence="2">
    <location>
        <begin position="1"/>
        <end position="269"/>
    </location>
</feature>
<feature type="compositionally biased region" description="Basic residues" evidence="2">
    <location>
        <begin position="26"/>
        <end position="36"/>
    </location>
</feature>
<dbReference type="AlphaFoldDB" id="S8DIG7"/>
<dbReference type="Proteomes" id="UP000015453">
    <property type="component" value="Unassembled WGS sequence"/>
</dbReference>
<dbReference type="EMBL" id="AUSU01008547">
    <property type="protein sequence ID" value="EPS59217.1"/>
    <property type="molecule type" value="Genomic_DNA"/>
</dbReference>
<organism evidence="3 4">
    <name type="scientific">Genlisea aurea</name>
    <dbReference type="NCBI Taxonomy" id="192259"/>
    <lineage>
        <taxon>Eukaryota</taxon>
        <taxon>Viridiplantae</taxon>
        <taxon>Streptophyta</taxon>
        <taxon>Embryophyta</taxon>
        <taxon>Tracheophyta</taxon>
        <taxon>Spermatophyta</taxon>
        <taxon>Magnoliopsida</taxon>
        <taxon>eudicotyledons</taxon>
        <taxon>Gunneridae</taxon>
        <taxon>Pentapetalae</taxon>
        <taxon>asterids</taxon>
        <taxon>lamiids</taxon>
        <taxon>Lamiales</taxon>
        <taxon>Lentibulariaceae</taxon>
        <taxon>Genlisea</taxon>
    </lineage>
</organism>